<accession>A0A085LYU1</accession>
<dbReference type="EMBL" id="KL363258">
    <property type="protein sequence ID" value="KFD50137.1"/>
    <property type="molecule type" value="Genomic_DNA"/>
</dbReference>
<name>A0A085LYU1_9BILA</name>
<sequence>MASATKQEVFRYEEERDRIVMRTCHGSECGLASHPFTILSFGERFITGKAGKDANKVLCKASIWHGLQGQGAFISIENAFLLEATGEITKLRDEVFQDLDGNFVRFAA</sequence>
<evidence type="ECO:0000313" key="1">
    <source>
        <dbReference type="EMBL" id="KFD50137.1"/>
    </source>
</evidence>
<evidence type="ECO:0000313" key="2">
    <source>
        <dbReference type="Proteomes" id="UP000030764"/>
    </source>
</evidence>
<dbReference type="Proteomes" id="UP000030764">
    <property type="component" value="Unassembled WGS sequence"/>
</dbReference>
<protein>
    <submittedName>
        <fullName evidence="1">Uncharacterized protein</fullName>
    </submittedName>
</protein>
<reference evidence="1 2" key="1">
    <citation type="journal article" date="2014" name="Nat. Genet.">
        <title>Genome and transcriptome of the porcine whipworm Trichuris suis.</title>
        <authorList>
            <person name="Jex A.R."/>
            <person name="Nejsum P."/>
            <person name="Schwarz E.M."/>
            <person name="Hu L."/>
            <person name="Young N.D."/>
            <person name="Hall R.S."/>
            <person name="Korhonen P.K."/>
            <person name="Liao S."/>
            <person name="Thamsborg S."/>
            <person name="Xia J."/>
            <person name="Xu P."/>
            <person name="Wang S."/>
            <person name="Scheerlinck J.P."/>
            <person name="Hofmann A."/>
            <person name="Sternberg P.W."/>
            <person name="Wang J."/>
            <person name="Gasser R.B."/>
        </authorList>
    </citation>
    <scope>NUCLEOTIDE SEQUENCE [LARGE SCALE GENOMIC DNA]</scope>
    <source>
        <strain evidence="1">DCEP-RM93M</strain>
    </source>
</reference>
<organism evidence="1 2">
    <name type="scientific">Trichuris suis</name>
    <name type="common">pig whipworm</name>
    <dbReference type="NCBI Taxonomy" id="68888"/>
    <lineage>
        <taxon>Eukaryota</taxon>
        <taxon>Metazoa</taxon>
        <taxon>Ecdysozoa</taxon>
        <taxon>Nematoda</taxon>
        <taxon>Enoplea</taxon>
        <taxon>Dorylaimia</taxon>
        <taxon>Trichinellida</taxon>
        <taxon>Trichuridae</taxon>
        <taxon>Trichuris</taxon>
    </lineage>
</organism>
<keyword evidence="2" id="KW-1185">Reference proteome</keyword>
<proteinExistence type="predicted"/>
<gene>
    <name evidence="1" type="ORF">M513_08976</name>
</gene>
<dbReference type="AlphaFoldDB" id="A0A085LYU1"/>